<evidence type="ECO:0000313" key="1">
    <source>
        <dbReference type="EMBL" id="KAH7936697.1"/>
    </source>
</evidence>
<dbReference type="EMBL" id="CM023477">
    <property type="protein sequence ID" value="KAH7936697.1"/>
    <property type="molecule type" value="Genomic_DNA"/>
</dbReference>
<comment type="caution">
    <text evidence="1">The sequence shown here is derived from an EMBL/GenBank/DDBJ whole genome shotgun (WGS) entry which is preliminary data.</text>
</comment>
<accession>A0ACB8C729</accession>
<name>A0ACB8C729_DERSI</name>
<reference evidence="1" key="1">
    <citation type="submission" date="2020-05" db="EMBL/GenBank/DDBJ databases">
        <title>Large-scale comparative analyses of tick genomes elucidate their genetic diversity and vector capacities.</title>
        <authorList>
            <person name="Jia N."/>
            <person name="Wang J."/>
            <person name="Shi W."/>
            <person name="Du L."/>
            <person name="Sun Y."/>
            <person name="Zhan W."/>
            <person name="Jiang J."/>
            <person name="Wang Q."/>
            <person name="Zhang B."/>
            <person name="Ji P."/>
            <person name="Sakyi L.B."/>
            <person name="Cui X."/>
            <person name="Yuan T."/>
            <person name="Jiang B."/>
            <person name="Yang W."/>
            <person name="Lam T.T.-Y."/>
            <person name="Chang Q."/>
            <person name="Ding S."/>
            <person name="Wang X."/>
            <person name="Zhu J."/>
            <person name="Ruan X."/>
            <person name="Zhao L."/>
            <person name="Wei J."/>
            <person name="Que T."/>
            <person name="Du C."/>
            <person name="Cheng J."/>
            <person name="Dai P."/>
            <person name="Han X."/>
            <person name="Huang E."/>
            <person name="Gao Y."/>
            <person name="Liu J."/>
            <person name="Shao H."/>
            <person name="Ye R."/>
            <person name="Li L."/>
            <person name="Wei W."/>
            <person name="Wang X."/>
            <person name="Wang C."/>
            <person name="Yang T."/>
            <person name="Huo Q."/>
            <person name="Li W."/>
            <person name="Guo W."/>
            <person name="Chen H."/>
            <person name="Zhou L."/>
            <person name="Ni X."/>
            <person name="Tian J."/>
            <person name="Zhou Y."/>
            <person name="Sheng Y."/>
            <person name="Liu T."/>
            <person name="Pan Y."/>
            <person name="Xia L."/>
            <person name="Li J."/>
            <person name="Zhao F."/>
            <person name="Cao W."/>
        </authorList>
    </citation>
    <scope>NUCLEOTIDE SEQUENCE</scope>
    <source>
        <strain evidence="1">Dsil-2018</strain>
    </source>
</reference>
<keyword evidence="2" id="KW-1185">Reference proteome</keyword>
<sequence length="119" mass="13393">MVTPPSDRATRAETLLVLGVTLKGIPYSWADTATSLYRKMFPDSELAKKIFCRRTKASYIISDGLGPHFKQCIVDELNIPFTVITVDETAISEQRCQQLDAVLRYFSPVTKGVAVEHWE</sequence>
<organism evidence="1 2">
    <name type="scientific">Dermacentor silvarum</name>
    <name type="common">Tick</name>
    <dbReference type="NCBI Taxonomy" id="543639"/>
    <lineage>
        <taxon>Eukaryota</taxon>
        <taxon>Metazoa</taxon>
        <taxon>Ecdysozoa</taxon>
        <taxon>Arthropoda</taxon>
        <taxon>Chelicerata</taxon>
        <taxon>Arachnida</taxon>
        <taxon>Acari</taxon>
        <taxon>Parasitiformes</taxon>
        <taxon>Ixodida</taxon>
        <taxon>Ixodoidea</taxon>
        <taxon>Ixodidae</taxon>
        <taxon>Rhipicephalinae</taxon>
        <taxon>Dermacentor</taxon>
    </lineage>
</organism>
<proteinExistence type="predicted"/>
<protein>
    <submittedName>
        <fullName evidence="1">Uncharacterized protein</fullName>
    </submittedName>
</protein>
<dbReference type="Proteomes" id="UP000821865">
    <property type="component" value="Chromosome 8"/>
</dbReference>
<gene>
    <name evidence="1" type="ORF">HPB49_003128</name>
</gene>
<evidence type="ECO:0000313" key="2">
    <source>
        <dbReference type="Proteomes" id="UP000821865"/>
    </source>
</evidence>